<comment type="caution">
    <text evidence="2">The sequence shown here is derived from an EMBL/GenBank/DDBJ whole genome shotgun (WGS) entry which is preliminary data.</text>
</comment>
<keyword evidence="2" id="KW-0378">Hydrolase</keyword>
<evidence type="ECO:0000313" key="3">
    <source>
        <dbReference type="Proteomes" id="UP000477849"/>
    </source>
</evidence>
<proteinExistence type="predicted"/>
<accession>A0A6M1SCQ7</accession>
<dbReference type="PANTHER" id="PTHR43135">
    <property type="entry name" value="ALPHA-D-RIBOSE 1-METHYLPHOSPHONATE 5-TRIPHOSPHATE DIPHOSPHATASE"/>
    <property type="match status" value="1"/>
</dbReference>
<sequence length="453" mass="47970">MRQGQPTLLVNATVVTGDGTTIFERGIIRIREGVVTEAREGDSTPAHDELIIDANGCTIIPGIINAHAHGCTYGPSMPSGSRPFVPEEVTYQKNRHLLSGTTSLVNVCGLALPDEINPAGDAHPLQVIIATAHTPANIEAALAVDGKGLGRRHRTARIDDLIAARVRILGEAGGGQTLGGGAQDYRFIPDAIRAATGQEVHPTAARRLKEAVLGRHLDGVGCADDAGLELLLSELALGDHLTAIRLRDLVRETVMPPVELALQGLREVAKHSARLRLPAIFHNAVPTAPTLLALARRHPAARMIAGHSNHPSFLPEEAVHYARLLRDAGVVIDASTLDCISTRWRNDASNLDALIEAGLVDTLSTDFAGGDWDSILSAIQRIVHKGQLPLPAAIALATGNVARSIPEVAGDRGILAKGKRADIVVCESHNLARVRHVLIAGRVVVKNGMLLGP</sequence>
<dbReference type="InterPro" id="IPR032466">
    <property type="entry name" value="Metal_Hydrolase"/>
</dbReference>
<name>A0A6M1SCQ7_9HYPH</name>
<dbReference type="PANTHER" id="PTHR43135:SF3">
    <property type="entry name" value="ALPHA-D-RIBOSE 1-METHYLPHOSPHONATE 5-TRIPHOSPHATE DIPHOSPHATASE"/>
    <property type="match status" value="1"/>
</dbReference>
<dbReference type="Gene3D" id="3.20.20.140">
    <property type="entry name" value="Metal-dependent hydrolases"/>
    <property type="match status" value="1"/>
</dbReference>
<dbReference type="GO" id="GO:0016810">
    <property type="term" value="F:hydrolase activity, acting on carbon-nitrogen (but not peptide) bonds"/>
    <property type="evidence" value="ECO:0007669"/>
    <property type="project" value="InterPro"/>
</dbReference>
<evidence type="ECO:0000259" key="1">
    <source>
        <dbReference type="Pfam" id="PF01979"/>
    </source>
</evidence>
<protein>
    <submittedName>
        <fullName evidence="2">Amidohydrolase family protein</fullName>
    </submittedName>
</protein>
<dbReference type="InterPro" id="IPR011059">
    <property type="entry name" value="Metal-dep_hydrolase_composite"/>
</dbReference>
<reference evidence="2 3" key="1">
    <citation type="submission" date="2020-02" db="EMBL/GenBank/DDBJ databases">
        <title>Genome sequence of the type strain CCBAU10050 of Rhizobium daejeonense.</title>
        <authorList>
            <person name="Gao J."/>
            <person name="Sun J."/>
        </authorList>
    </citation>
    <scope>NUCLEOTIDE SEQUENCE [LARGE SCALE GENOMIC DNA]</scope>
    <source>
        <strain evidence="2 3">CCBAU10050</strain>
    </source>
</reference>
<dbReference type="SUPFAM" id="SSF51338">
    <property type="entry name" value="Composite domain of metallo-dependent hydrolases"/>
    <property type="match status" value="1"/>
</dbReference>
<keyword evidence="3" id="KW-1185">Reference proteome</keyword>
<dbReference type="Gene3D" id="2.30.40.10">
    <property type="entry name" value="Urease, subunit C, domain 1"/>
    <property type="match status" value="2"/>
</dbReference>
<dbReference type="EMBL" id="JAAKZH010000008">
    <property type="protein sequence ID" value="NGO66028.1"/>
    <property type="molecule type" value="Genomic_DNA"/>
</dbReference>
<gene>
    <name evidence="2" type="ORF">G6N76_20425</name>
</gene>
<dbReference type="RefSeq" id="WP_163897149.1">
    <property type="nucleotide sequence ID" value="NZ_CP048424.1"/>
</dbReference>
<evidence type="ECO:0000313" key="2">
    <source>
        <dbReference type="EMBL" id="NGO66028.1"/>
    </source>
</evidence>
<dbReference type="InterPro" id="IPR006680">
    <property type="entry name" value="Amidohydro-rel"/>
</dbReference>
<dbReference type="Pfam" id="PF01979">
    <property type="entry name" value="Amidohydro_1"/>
    <property type="match status" value="1"/>
</dbReference>
<dbReference type="InterPro" id="IPR051781">
    <property type="entry name" value="Metallo-dep_Hydrolase"/>
</dbReference>
<dbReference type="AlphaFoldDB" id="A0A6M1SCQ7"/>
<dbReference type="Proteomes" id="UP000477849">
    <property type="component" value="Unassembled WGS sequence"/>
</dbReference>
<organism evidence="2 3">
    <name type="scientific">Rhizobium daejeonense</name>
    <dbReference type="NCBI Taxonomy" id="240521"/>
    <lineage>
        <taxon>Bacteria</taxon>
        <taxon>Pseudomonadati</taxon>
        <taxon>Pseudomonadota</taxon>
        <taxon>Alphaproteobacteria</taxon>
        <taxon>Hyphomicrobiales</taxon>
        <taxon>Rhizobiaceae</taxon>
        <taxon>Rhizobium/Agrobacterium group</taxon>
        <taxon>Rhizobium</taxon>
    </lineage>
</organism>
<dbReference type="SUPFAM" id="SSF51556">
    <property type="entry name" value="Metallo-dependent hydrolases"/>
    <property type="match status" value="1"/>
</dbReference>
<feature type="domain" description="Amidohydrolase-related" evidence="1">
    <location>
        <begin position="300"/>
        <end position="444"/>
    </location>
</feature>